<keyword evidence="4" id="KW-0808">Transferase</keyword>
<comment type="subcellular location">
    <subcellularLocation>
        <location evidence="1">Cell membrane</location>
        <topology evidence="1">Multi-pass membrane protein</topology>
    </subcellularLocation>
</comment>
<protein>
    <recommendedName>
        <fullName evidence="11">Glycosyltransferase RgtA/B/C/D-like domain-containing protein</fullName>
    </recommendedName>
</protein>
<feature type="transmembrane region" description="Helical" evidence="8">
    <location>
        <begin position="206"/>
        <end position="227"/>
    </location>
</feature>
<evidence type="ECO:0000256" key="2">
    <source>
        <dbReference type="ARBA" id="ARBA00022475"/>
    </source>
</evidence>
<dbReference type="GO" id="GO:0009103">
    <property type="term" value="P:lipopolysaccharide biosynthetic process"/>
    <property type="evidence" value="ECO:0007669"/>
    <property type="project" value="UniProtKB-ARBA"/>
</dbReference>
<dbReference type="PANTHER" id="PTHR33908">
    <property type="entry name" value="MANNOSYLTRANSFERASE YKCB-RELATED"/>
    <property type="match status" value="1"/>
</dbReference>
<dbReference type="EMBL" id="MFCR01000002">
    <property type="protein sequence ID" value="OGE19719.1"/>
    <property type="molecule type" value="Genomic_DNA"/>
</dbReference>
<evidence type="ECO:0000313" key="10">
    <source>
        <dbReference type="Proteomes" id="UP000176336"/>
    </source>
</evidence>
<feature type="transmembrane region" description="Helical" evidence="8">
    <location>
        <begin position="91"/>
        <end position="111"/>
    </location>
</feature>
<feature type="transmembrane region" description="Helical" evidence="8">
    <location>
        <begin position="117"/>
        <end position="136"/>
    </location>
</feature>
<evidence type="ECO:0000256" key="6">
    <source>
        <dbReference type="ARBA" id="ARBA00022989"/>
    </source>
</evidence>
<evidence type="ECO:0000256" key="8">
    <source>
        <dbReference type="SAM" id="Phobius"/>
    </source>
</evidence>
<keyword evidence="6 8" id="KW-1133">Transmembrane helix</keyword>
<dbReference type="GO" id="GO:0016763">
    <property type="term" value="F:pentosyltransferase activity"/>
    <property type="evidence" value="ECO:0007669"/>
    <property type="project" value="TreeGrafter"/>
</dbReference>
<keyword evidence="5 8" id="KW-0812">Transmembrane</keyword>
<evidence type="ECO:0000256" key="5">
    <source>
        <dbReference type="ARBA" id="ARBA00022692"/>
    </source>
</evidence>
<feature type="transmembrane region" description="Helical" evidence="8">
    <location>
        <begin position="306"/>
        <end position="324"/>
    </location>
</feature>
<dbReference type="GO" id="GO:0005886">
    <property type="term" value="C:plasma membrane"/>
    <property type="evidence" value="ECO:0007669"/>
    <property type="project" value="UniProtKB-SubCell"/>
</dbReference>
<dbReference type="PANTHER" id="PTHR33908:SF11">
    <property type="entry name" value="MEMBRANE PROTEIN"/>
    <property type="match status" value="1"/>
</dbReference>
<feature type="transmembrane region" description="Helical" evidence="8">
    <location>
        <begin position="12"/>
        <end position="36"/>
    </location>
</feature>
<evidence type="ECO:0000256" key="3">
    <source>
        <dbReference type="ARBA" id="ARBA00022676"/>
    </source>
</evidence>
<evidence type="ECO:0000256" key="1">
    <source>
        <dbReference type="ARBA" id="ARBA00004651"/>
    </source>
</evidence>
<evidence type="ECO:0000256" key="7">
    <source>
        <dbReference type="ARBA" id="ARBA00023136"/>
    </source>
</evidence>
<feature type="transmembrane region" description="Helical" evidence="8">
    <location>
        <begin position="355"/>
        <end position="372"/>
    </location>
</feature>
<evidence type="ECO:0000256" key="4">
    <source>
        <dbReference type="ARBA" id="ARBA00022679"/>
    </source>
</evidence>
<sequence length="509" mass="59043">MLSLFIKKNKILFFIIFLFFFAGFLRFYNLPNIYIFGFDEEYQATYAMTLIKDLHLIWIGVSAGFIDYYMGPYFTYFTALWLWISKGDPLITAYIAGLTGIATTAAVFFVGWKFFNLTTGIVSSLLYAGLPLFVFYDQKYWNPMFVQLIVLLMFTAIMLIKRSSWWWVFYAALVGVIFETDLLPIPLVLIGLWVFLKGKYFLNKKVVFICILVFLLFYWPLLVFDYFHNWSNLTIFTRYNRQAEQVGAKLDPSKKILTFLDTMGRFWYLKSGSSNADELNTACYSKSAKKEFQFIDKFSERTFPNIWLSVASVALFLFFLIKIIKEKKYQYYLLASFLLVSVGFYIFYSGGSFEYYLHGFVTLFTFIPGILISQMNKKYRVLGFIGLIIILIFGAITVLQASDKFSLGPKKKIISRIMEKIGDNNFSIDGIGACHNYEGWRYLFKTYGRTPTKSYTDSNFGWLYPTELNDATVSANVILSESRIFPGKDISGYDKIEEGGYSAYLKKIK</sequence>
<dbReference type="AlphaFoldDB" id="A0A1F5ITQ5"/>
<keyword evidence="3" id="KW-0328">Glycosyltransferase</keyword>
<proteinExistence type="predicted"/>
<reference evidence="9 10" key="1">
    <citation type="journal article" date="2016" name="Nat. Commun.">
        <title>Thousands of microbial genomes shed light on interconnected biogeochemical processes in an aquifer system.</title>
        <authorList>
            <person name="Anantharaman K."/>
            <person name="Brown C.T."/>
            <person name="Hug L.A."/>
            <person name="Sharon I."/>
            <person name="Castelle C.J."/>
            <person name="Probst A.J."/>
            <person name="Thomas B.C."/>
            <person name="Singh A."/>
            <person name="Wilkins M.J."/>
            <person name="Karaoz U."/>
            <person name="Brodie E.L."/>
            <person name="Williams K.H."/>
            <person name="Hubbard S.S."/>
            <person name="Banfield J.F."/>
        </authorList>
    </citation>
    <scope>NUCLEOTIDE SEQUENCE [LARGE SCALE GENOMIC DNA]</scope>
</reference>
<comment type="caution">
    <text evidence="9">The sequence shown here is derived from an EMBL/GenBank/DDBJ whole genome shotgun (WGS) entry which is preliminary data.</text>
</comment>
<dbReference type="Proteomes" id="UP000176336">
    <property type="component" value="Unassembled WGS sequence"/>
</dbReference>
<evidence type="ECO:0008006" key="11">
    <source>
        <dbReference type="Google" id="ProtNLM"/>
    </source>
</evidence>
<accession>A0A1F5ITQ5</accession>
<dbReference type="InterPro" id="IPR050297">
    <property type="entry name" value="LipidA_mod_glycosyltrf_83"/>
</dbReference>
<gene>
    <name evidence="9" type="ORF">A2871_03620</name>
</gene>
<organism evidence="9 10">
    <name type="scientific">Candidatus Daviesbacteria bacterium RIFCSPHIGHO2_01_FULL_41_23</name>
    <dbReference type="NCBI Taxonomy" id="1797764"/>
    <lineage>
        <taxon>Bacteria</taxon>
        <taxon>Candidatus Daviesiibacteriota</taxon>
    </lineage>
</organism>
<feature type="transmembrane region" description="Helical" evidence="8">
    <location>
        <begin position="379"/>
        <end position="399"/>
    </location>
</feature>
<keyword evidence="7 8" id="KW-0472">Membrane</keyword>
<feature type="transmembrane region" description="Helical" evidence="8">
    <location>
        <begin position="56"/>
        <end position="84"/>
    </location>
</feature>
<feature type="transmembrane region" description="Helical" evidence="8">
    <location>
        <begin position="166"/>
        <end position="194"/>
    </location>
</feature>
<evidence type="ECO:0000313" key="9">
    <source>
        <dbReference type="EMBL" id="OGE19719.1"/>
    </source>
</evidence>
<keyword evidence="2" id="KW-1003">Cell membrane</keyword>
<feature type="transmembrane region" description="Helical" evidence="8">
    <location>
        <begin position="331"/>
        <end position="349"/>
    </location>
</feature>
<feature type="transmembrane region" description="Helical" evidence="8">
    <location>
        <begin position="143"/>
        <end position="160"/>
    </location>
</feature>
<name>A0A1F5ITQ5_9BACT</name>